<keyword evidence="6" id="KW-1185">Reference proteome</keyword>
<dbReference type="PANTHER" id="PTHR37164:SF1">
    <property type="entry name" value="BACTERIOHEMERYTHRIN"/>
    <property type="match status" value="1"/>
</dbReference>
<dbReference type="InterPro" id="IPR050669">
    <property type="entry name" value="Hemerythrin"/>
</dbReference>
<dbReference type="AlphaFoldDB" id="A0A7G9W5X2"/>
<dbReference type="NCBIfam" id="NF033749">
    <property type="entry name" value="bact_hemeryth"/>
    <property type="match status" value="1"/>
</dbReference>
<evidence type="ECO:0000256" key="3">
    <source>
        <dbReference type="ARBA" id="ARBA00023004"/>
    </source>
</evidence>
<dbReference type="CDD" id="cd12107">
    <property type="entry name" value="Hemerythrin"/>
    <property type="match status" value="1"/>
</dbReference>
<keyword evidence="3" id="KW-0408">Iron</keyword>
<reference evidence="5 6" key="1">
    <citation type="submission" date="2020-07" db="EMBL/GenBank/DDBJ databases">
        <title>Alkalicella. sp. LB2 genome.</title>
        <authorList>
            <person name="Postec A."/>
            <person name="Quemeneur M."/>
        </authorList>
    </citation>
    <scope>NUCLEOTIDE SEQUENCE [LARGE SCALE GENOMIC DNA]</scope>
    <source>
        <strain evidence="5 6">LB2</strain>
    </source>
</reference>
<protein>
    <submittedName>
        <fullName evidence="5">Hemerythrin family protein</fullName>
    </submittedName>
</protein>
<accession>A0A7G9W5X2</accession>
<dbReference type="InterPro" id="IPR012312">
    <property type="entry name" value="Hemerythrin-like"/>
</dbReference>
<dbReference type="SUPFAM" id="SSF47188">
    <property type="entry name" value="Hemerythrin-like"/>
    <property type="match status" value="1"/>
</dbReference>
<name>A0A7G9W5X2_ALKCA</name>
<evidence type="ECO:0000256" key="1">
    <source>
        <dbReference type="ARBA" id="ARBA00010587"/>
    </source>
</evidence>
<dbReference type="Pfam" id="PF01814">
    <property type="entry name" value="Hemerythrin"/>
    <property type="match status" value="1"/>
</dbReference>
<feature type="domain" description="Hemerythrin-like" evidence="4">
    <location>
        <begin position="10"/>
        <end position="128"/>
    </location>
</feature>
<dbReference type="NCBIfam" id="TIGR02481">
    <property type="entry name" value="hemeryth_dom"/>
    <property type="match status" value="1"/>
</dbReference>
<proteinExistence type="inferred from homology"/>
<dbReference type="InterPro" id="IPR012827">
    <property type="entry name" value="Hemerythrin_metal-bd"/>
</dbReference>
<evidence type="ECO:0000259" key="4">
    <source>
        <dbReference type="Pfam" id="PF01814"/>
    </source>
</evidence>
<dbReference type="EMBL" id="CP058559">
    <property type="protein sequence ID" value="QNO14084.1"/>
    <property type="molecule type" value="Genomic_DNA"/>
</dbReference>
<organism evidence="5 6">
    <name type="scientific">Alkalicella caledoniensis</name>
    <dbReference type="NCBI Taxonomy" id="2731377"/>
    <lineage>
        <taxon>Bacteria</taxon>
        <taxon>Bacillati</taxon>
        <taxon>Bacillota</taxon>
        <taxon>Clostridia</taxon>
        <taxon>Eubacteriales</taxon>
        <taxon>Proteinivoracaceae</taxon>
        <taxon>Alkalicella</taxon>
    </lineage>
</organism>
<evidence type="ECO:0000256" key="2">
    <source>
        <dbReference type="ARBA" id="ARBA00022723"/>
    </source>
</evidence>
<gene>
    <name evidence="5" type="ORF">HYG86_04500</name>
</gene>
<dbReference type="GO" id="GO:0046872">
    <property type="term" value="F:metal ion binding"/>
    <property type="evidence" value="ECO:0007669"/>
    <property type="project" value="UniProtKB-KW"/>
</dbReference>
<dbReference type="Gene3D" id="1.20.120.50">
    <property type="entry name" value="Hemerythrin-like"/>
    <property type="match status" value="1"/>
</dbReference>
<evidence type="ECO:0000313" key="6">
    <source>
        <dbReference type="Proteomes" id="UP000516160"/>
    </source>
</evidence>
<sequence length="139" mass="16315">MMWKEKYKIGVSLIDQQHEELFQRVSEFIKVVQSKGDWELRLAKVKETMSFMQEYVVFHFDAEEEYQKEINYPEAEGHKIAHKQFKEAVGKYAARLETEGFNEELVQEFSGKLMTWLIMHVAGTDTKIGDYVQRQGGDA</sequence>
<dbReference type="PANTHER" id="PTHR37164">
    <property type="entry name" value="BACTERIOHEMERYTHRIN"/>
    <property type="match status" value="1"/>
</dbReference>
<evidence type="ECO:0000313" key="5">
    <source>
        <dbReference type="EMBL" id="QNO14084.1"/>
    </source>
</evidence>
<dbReference type="Proteomes" id="UP000516160">
    <property type="component" value="Chromosome"/>
</dbReference>
<comment type="similarity">
    <text evidence="1">Belongs to the hemerythrin family.</text>
</comment>
<keyword evidence="2" id="KW-0479">Metal-binding</keyword>
<dbReference type="KEGG" id="acae:HYG86_04500"/>
<dbReference type="InterPro" id="IPR035938">
    <property type="entry name" value="Hemerythrin-like_sf"/>
</dbReference>